<feature type="region of interest" description="Disordered" evidence="4">
    <location>
        <begin position="72"/>
        <end position="116"/>
    </location>
</feature>
<dbReference type="Pfam" id="PF15341">
    <property type="entry name" value="SLX9"/>
    <property type="match status" value="1"/>
</dbReference>
<evidence type="ECO:0000256" key="1">
    <source>
        <dbReference type="ARBA" id="ARBA00004604"/>
    </source>
</evidence>
<evidence type="ECO:0000313" key="5">
    <source>
        <dbReference type="EMBL" id="KAL2461658.1"/>
    </source>
</evidence>
<gene>
    <name evidence="5" type="ORF">Adt_45078</name>
</gene>
<evidence type="ECO:0000256" key="4">
    <source>
        <dbReference type="SAM" id="MobiDB-lite"/>
    </source>
</evidence>
<reference evidence="6" key="1">
    <citation type="submission" date="2024-07" db="EMBL/GenBank/DDBJ databases">
        <title>Two chromosome-level genome assemblies of Korean endemic species Abeliophyllum distichum and Forsythia ovata (Oleaceae).</title>
        <authorList>
            <person name="Jang H."/>
        </authorList>
    </citation>
    <scope>NUCLEOTIDE SEQUENCE [LARGE SCALE GENOMIC DNA]</scope>
</reference>
<name>A0ABD1PCP1_9LAMI</name>
<evidence type="ECO:0000256" key="2">
    <source>
        <dbReference type="ARBA" id="ARBA00011022"/>
    </source>
</evidence>
<evidence type="ECO:0000256" key="3">
    <source>
        <dbReference type="ARBA" id="ARBA00023242"/>
    </source>
</evidence>
<dbReference type="GO" id="GO:0005730">
    <property type="term" value="C:nucleolus"/>
    <property type="evidence" value="ECO:0007669"/>
    <property type="project" value="UniProtKB-SubCell"/>
</dbReference>
<comment type="caution">
    <text evidence="5">The sequence shown here is derived from an EMBL/GenBank/DDBJ whole genome shotgun (WGS) entry which is preliminary data.</text>
</comment>
<comment type="similarity">
    <text evidence="2">Belongs to the SLX9 family.</text>
</comment>
<accession>A0ABD1PCP1</accession>
<organism evidence="5 6">
    <name type="scientific">Abeliophyllum distichum</name>
    <dbReference type="NCBI Taxonomy" id="126358"/>
    <lineage>
        <taxon>Eukaryota</taxon>
        <taxon>Viridiplantae</taxon>
        <taxon>Streptophyta</taxon>
        <taxon>Embryophyta</taxon>
        <taxon>Tracheophyta</taxon>
        <taxon>Spermatophyta</taxon>
        <taxon>Magnoliopsida</taxon>
        <taxon>eudicotyledons</taxon>
        <taxon>Gunneridae</taxon>
        <taxon>Pentapetalae</taxon>
        <taxon>asterids</taxon>
        <taxon>lamiids</taxon>
        <taxon>Lamiales</taxon>
        <taxon>Oleaceae</taxon>
        <taxon>Forsythieae</taxon>
        <taxon>Abeliophyllum</taxon>
    </lineage>
</organism>
<dbReference type="AlphaFoldDB" id="A0ABD1PCP1"/>
<evidence type="ECO:0000313" key="6">
    <source>
        <dbReference type="Proteomes" id="UP001604336"/>
    </source>
</evidence>
<sequence length="150" mass="17475">MQLNVYVLHRQLWVYEAILKVGQQFVEKIENHIPRMLSWKTTKQSQAQTYERVVTKLDDIVGDVVELQDALPQAQVDAKNDEAEDTDADVNDEDSEKKMRSKDSLDRTPQQDQMHEPNQEVIHSLQRNILHQSSTTQYRLAMTLRCIPSK</sequence>
<dbReference type="EMBL" id="JBFOLK010000014">
    <property type="protein sequence ID" value="KAL2461658.1"/>
    <property type="molecule type" value="Genomic_DNA"/>
</dbReference>
<comment type="subcellular location">
    <subcellularLocation>
        <location evidence="1">Nucleus</location>
        <location evidence="1">Nucleolus</location>
    </subcellularLocation>
</comment>
<feature type="compositionally biased region" description="Basic and acidic residues" evidence="4">
    <location>
        <begin position="95"/>
        <end position="106"/>
    </location>
</feature>
<feature type="compositionally biased region" description="Acidic residues" evidence="4">
    <location>
        <begin position="82"/>
        <end position="94"/>
    </location>
</feature>
<dbReference type="InterPro" id="IPR028160">
    <property type="entry name" value="Slx9-like"/>
</dbReference>
<keyword evidence="6" id="KW-1185">Reference proteome</keyword>
<protein>
    <submittedName>
        <fullName evidence="5">Ribosome biogenesis protein Slx9-like</fullName>
    </submittedName>
</protein>
<dbReference type="Proteomes" id="UP001604336">
    <property type="component" value="Unassembled WGS sequence"/>
</dbReference>
<proteinExistence type="inferred from homology"/>
<keyword evidence="3" id="KW-0539">Nucleus</keyword>